<dbReference type="InterPro" id="IPR018710">
    <property type="entry name" value="DUF2232"/>
</dbReference>
<feature type="transmembrane region" description="Helical" evidence="1">
    <location>
        <begin position="239"/>
        <end position="258"/>
    </location>
</feature>
<dbReference type="PANTHER" id="PTHR41324">
    <property type="entry name" value="MEMBRANE PROTEIN-RELATED"/>
    <property type="match status" value="1"/>
</dbReference>
<evidence type="ECO:0000256" key="1">
    <source>
        <dbReference type="SAM" id="Phobius"/>
    </source>
</evidence>
<feature type="transmembrane region" description="Helical" evidence="1">
    <location>
        <begin position="88"/>
        <end position="105"/>
    </location>
</feature>
<feature type="transmembrane region" description="Helical" evidence="1">
    <location>
        <begin position="301"/>
        <end position="320"/>
    </location>
</feature>
<reference evidence="3" key="1">
    <citation type="journal article" date="2019" name="Int. J. Syst. Evol. Microbiol.">
        <title>Halobacteriovorax valvorus sp. nov., a novel prokaryotic predator isolated from coastal seawater of China.</title>
        <authorList>
            <person name="Chen M.-X."/>
        </authorList>
    </citation>
    <scope>NUCLEOTIDE SEQUENCE [LARGE SCALE GENOMIC DNA]</scope>
    <source>
        <strain evidence="3">BL9</strain>
    </source>
</reference>
<protein>
    <submittedName>
        <fullName evidence="2">DUF2232 domain-containing protein</fullName>
    </submittedName>
</protein>
<dbReference type="Pfam" id="PF09991">
    <property type="entry name" value="DUF2232"/>
    <property type="match status" value="1"/>
</dbReference>
<dbReference type="EMBL" id="QDKL01000001">
    <property type="protein sequence ID" value="RZF22527.1"/>
    <property type="molecule type" value="Genomic_DNA"/>
</dbReference>
<evidence type="ECO:0000313" key="2">
    <source>
        <dbReference type="EMBL" id="RZF22527.1"/>
    </source>
</evidence>
<keyword evidence="1" id="KW-0812">Transmembrane</keyword>
<dbReference type="PANTHER" id="PTHR41324:SF1">
    <property type="entry name" value="DUF2232 DOMAIN-CONTAINING PROTEIN"/>
    <property type="match status" value="1"/>
</dbReference>
<feature type="transmembrane region" description="Helical" evidence="1">
    <location>
        <begin position="22"/>
        <end position="52"/>
    </location>
</feature>
<name>A0ABY0IIT5_9BACT</name>
<proteinExistence type="predicted"/>
<organism evidence="2 3">
    <name type="scientific">Halobacteriovorax vibrionivorans</name>
    <dbReference type="NCBI Taxonomy" id="2152716"/>
    <lineage>
        <taxon>Bacteria</taxon>
        <taxon>Pseudomonadati</taxon>
        <taxon>Bdellovibrionota</taxon>
        <taxon>Bacteriovoracia</taxon>
        <taxon>Bacteriovoracales</taxon>
        <taxon>Halobacteriovoraceae</taxon>
        <taxon>Halobacteriovorax</taxon>
    </lineage>
</organism>
<gene>
    <name evidence="2" type="ORF">DAY19_01790</name>
</gene>
<comment type="caution">
    <text evidence="2">The sequence shown here is derived from an EMBL/GenBank/DDBJ whole genome shotgun (WGS) entry which is preliminary data.</text>
</comment>
<feature type="transmembrane region" description="Helical" evidence="1">
    <location>
        <begin position="264"/>
        <end position="289"/>
    </location>
</feature>
<evidence type="ECO:0000313" key="3">
    <source>
        <dbReference type="Proteomes" id="UP000443582"/>
    </source>
</evidence>
<dbReference type="Proteomes" id="UP000443582">
    <property type="component" value="Unassembled WGS sequence"/>
</dbReference>
<keyword evidence="1" id="KW-1133">Transmembrane helix</keyword>
<sequence>MKEEKPNTFTPISKENFTIGKLIFLCVVCLILSTAGPLAIFAPLPAAFAFLLYGNLKTFVTFGSVIILSLIAAQFGEGLIILANSAYVVFYAVIIGFLSASTILRNENPVTGLLRRGFLLLIVIFSLIGMVELIFPSTFSQAITTTVTENIDQLKSAPDYEDFIARGGEMAIAYQDLMEHPEKIIKMIYQWFFSVVFVGTFFILWLTSFMLLRNAKMWKMLHGHEYSLKDFVKFQVPEFFSYILIAGLALFLGGEYLGGEVVEVVGLNILMCLGVFYFFQGMGVYLDFLKYIKVTGFVRSILAIMTIFFAHRFIAIVGLIDGWANFRRFFKKNKEL</sequence>
<keyword evidence="3" id="KW-1185">Reference proteome</keyword>
<dbReference type="RefSeq" id="WP_114705472.1">
    <property type="nucleotide sequence ID" value="NZ_QDKL01000001.1"/>
</dbReference>
<feature type="transmembrane region" description="Helical" evidence="1">
    <location>
        <begin position="117"/>
        <end position="135"/>
    </location>
</feature>
<keyword evidence="1" id="KW-0472">Membrane</keyword>
<feature type="transmembrane region" description="Helical" evidence="1">
    <location>
        <begin position="59"/>
        <end position="82"/>
    </location>
</feature>
<feature type="transmembrane region" description="Helical" evidence="1">
    <location>
        <begin position="188"/>
        <end position="212"/>
    </location>
</feature>
<accession>A0ABY0IIT5</accession>